<accession>A0A9P5N6Y4</accession>
<dbReference type="PANTHER" id="PTHR44167">
    <property type="entry name" value="OVARIAN-SPECIFIC SERINE/THREONINE-PROTEIN KINASE LOK-RELATED"/>
    <property type="match status" value="1"/>
</dbReference>
<dbReference type="Gene3D" id="1.10.510.10">
    <property type="entry name" value="Transferase(Phosphotransferase) domain 1"/>
    <property type="match status" value="1"/>
</dbReference>
<dbReference type="Proteomes" id="UP000724874">
    <property type="component" value="Unassembled WGS sequence"/>
</dbReference>
<feature type="domain" description="Protein kinase" evidence="1">
    <location>
        <begin position="50"/>
        <end position="329"/>
    </location>
</feature>
<reference evidence="2" key="1">
    <citation type="submission" date="2020-11" db="EMBL/GenBank/DDBJ databases">
        <authorList>
            <consortium name="DOE Joint Genome Institute"/>
            <person name="Ahrendt S."/>
            <person name="Riley R."/>
            <person name="Andreopoulos W."/>
            <person name="LaButti K."/>
            <person name="Pangilinan J."/>
            <person name="Ruiz-duenas F.J."/>
            <person name="Barrasa J.M."/>
            <person name="Sanchez-Garcia M."/>
            <person name="Camarero S."/>
            <person name="Miyauchi S."/>
            <person name="Serrano A."/>
            <person name="Linde D."/>
            <person name="Babiker R."/>
            <person name="Drula E."/>
            <person name="Ayuso-Fernandez I."/>
            <person name="Pacheco R."/>
            <person name="Padilla G."/>
            <person name="Ferreira P."/>
            <person name="Barriuso J."/>
            <person name="Kellner H."/>
            <person name="Castanera R."/>
            <person name="Alfaro M."/>
            <person name="Ramirez L."/>
            <person name="Pisabarro A.G."/>
            <person name="Kuo A."/>
            <person name="Tritt A."/>
            <person name="Lipzen A."/>
            <person name="He G."/>
            <person name="Yan M."/>
            <person name="Ng V."/>
            <person name="Cullen D."/>
            <person name="Martin F."/>
            <person name="Rosso M.-N."/>
            <person name="Henrissat B."/>
            <person name="Hibbett D."/>
            <person name="Martinez A.T."/>
            <person name="Grigoriev I.V."/>
        </authorList>
    </citation>
    <scope>NUCLEOTIDE SEQUENCE</scope>
    <source>
        <strain evidence="2">AH 44721</strain>
    </source>
</reference>
<dbReference type="OrthoDB" id="2722301at2759"/>
<dbReference type="PROSITE" id="PS50011">
    <property type="entry name" value="PROTEIN_KINASE_DOM"/>
    <property type="match status" value="1"/>
</dbReference>
<evidence type="ECO:0000259" key="1">
    <source>
        <dbReference type="PROSITE" id="PS50011"/>
    </source>
</evidence>
<dbReference type="GO" id="GO:0005524">
    <property type="term" value="F:ATP binding"/>
    <property type="evidence" value="ECO:0007669"/>
    <property type="project" value="InterPro"/>
</dbReference>
<keyword evidence="2" id="KW-0808">Transferase</keyword>
<dbReference type="SMART" id="SM00220">
    <property type="entry name" value="S_TKc"/>
    <property type="match status" value="1"/>
</dbReference>
<dbReference type="AlphaFoldDB" id="A0A9P5N6Y4"/>
<organism evidence="2 3">
    <name type="scientific">Gymnopilus junonius</name>
    <name type="common">Spectacular rustgill mushroom</name>
    <name type="synonym">Gymnopilus spectabilis subsp. junonius</name>
    <dbReference type="NCBI Taxonomy" id="109634"/>
    <lineage>
        <taxon>Eukaryota</taxon>
        <taxon>Fungi</taxon>
        <taxon>Dikarya</taxon>
        <taxon>Basidiomycota</taxon>
        <taxon>Agaricomycotina</taxon>
        <taxon>Agaricomycetes</taxon>
        <taxon>Agaricomycetidae</taxon>
        <taxon>Agaricales</taxon>
        <taxon>Agaricineae</taxon>
        <taxon>Hymenogastraceae</taxon>
        <taxon>Gymnopilus</taxon>
    </lineage>
</organism>
<sequence length="402" mass="47390">MERFAFWDSPRTVRWFQEHGYVYTPRISEEDSMHIDRHPFGELHQVKYPYAYYDSSGSVPLGALDMSGKVVFAQDSTGRHVAIKLVRDGTDEYRILRFLSQQSLESLKENCIIPVLDFLPIDGFWFVVMPRWGTGIHLPWINNARHVLDIIHSMLKGLAFLHAHNISHGDLNLDNILVNHFSDYDDMLHENRVRADLRSKQMLSYAVFDFDFSIMLPPETDKTKYRLPYKRSWGTFNYTNDTTQGEFDFNPFVLDIGALGVRLCWAYQHLAQHIPMLAPLLDKMTTRDLQHRPTASEVLRLFEDLYSESIEARSDCWIQTQYRVDTPYDEYDRWEHVPTDLAKKWAIYKEPPIPWTTKVLRVICRRPWLCHIVPWFRWLFFKLSSSPLHLYTYFVGLNSSGL</sequence>
<dbReference type="GO" id="GO:0004672">
    <property type="term" value="F:protein kinase activity"/>
    <property type="evidence" value="ECO:0007669"/>
    <property type="project" value="InterPro"/>
</dbReference>
<gene>
    <name evidence="2" type="ORF">CPB84DRAFT_1693864</name>
</gene>
<evidence type="ECO:0000313" key="3">
    <source>
        <dbReference type="Proteomes" id="UP000724874"/>
    </source>
</evidence>
<dbReference type="InterPro" id="IPR000719">
    <property type="entry name" value="Prot_kinase_dom"/>
</dbReference>
<dbReference type="PANTHER" id="PTHR44167:SF24">
    <property type="entry name" value="SERINE_THREONINE-PROTEIN KINASE CHK2"/>
    <property type="match status" value="1"/>
</dbReference>
<keyword evidence="3" id="KW-1185">Reference proteome</keyword>
<dbReference type="EMBL" id="JADNYJ010000408">
    <property type="protein sequence ID" value="KAF8869760.1"/>
    <property type="molecule type" value="Genomic_DNA"/>
</dbReference>
<name>A0A9P5N6Y4_GYMJU</name>
<dbReference type="Pfam" id="PF00069">
    <property type="entry name" value="Pkinase"/>
    <property type="match status" value="1"/>
</dbReference>
<dbReference type="InterPro" id="IPR011009">
    <property type="entry name" value="Kinase-like_dom_sf"/>
</dbReference>
<dbReference type="SUPFAM" id="SSF56112">
    <property type="entry name" value="Protein kinase-like (PK-like)"/>
    <property type="match status" value="1"/>
</dbReference>
<keyword evidence="2" id="KW-0418">Kinase</keyword>
<proteinExistence type="predicted"/>
<evidence type="ECO:0000313" key="2">
    <source>
        <dbReference type="EMBL" id="KAF8869760.1"/>
    </source>
</evidence>
<protein>
    <submittedName>
        <fullName evidence="2">Kinase-like domain-containing protein</fullName>
    </submittedName>
</protein>
<comment type="caution">
    <text evidence="2">The sequence shown here is derived from an EMBL/GenBank/DDBJ whole genome shotgun (WGS) entry which is preliminary data.</text>
</comment>